<dbReference type="InterPro" id="IPR036457">
    <property type="entry name" value="PPM-type-like_dom_sf"/>
</dbReference>
<evidence type="ECO:0000313" key="18">
    <source>
        <dbReference type="EMBL" id="AAZ55588.1"/>
    </source>
</evidence>
<dbReference type="KEGG" id="tfu:Tfu_1552"/>
<evidence type="ECO:0000256" key="1">
    <source>
        <dbReference type="ARBA" id="ARBA00013081"/>
    </source>
</evidence>
<evidence type="ECO:0000259" key="17">
    <source>
        <dbReference type="PROSITE" id="PS50112"/>
    </source>
</evidence>
<dbReference type="HOGENOM" id="CLU_000445_43_8_11"/>
<dbReference type="Gene3D" id="3.60.40.10">
    <property type="entry name" value="PPM-type phosphatase domain"/>
    <property type="match status" value="1"/>
</dbReference>
<dbReference type="SMART" id="SM00091">
    <property type="entry name" value="PAS"/>
    <property type="match status" value="1"/>
</dbReference>
<accession>Q47PN1</accession>
<name>Q47PN1_THEFY</name>
<dbReference type="STRING" id="269800.Tfu_1552"/>
<keyword evidence="4" id="KW-0479">Metal-binding</keyword>
<dbReference type="FunFam" id="3.60.40.10:FF:000005">
    <property type="entry name" value="Serine/threonine protein phosphatase"/>
    <property type="match status" value="1"/>
</dbReference>
<reference evidence="18" key="1">
    <citation type="submission" date="2005-07" db="EMBL/GenBank/DDBJ databases">
        <title>Complete sequence of Thermobifida fusca YX.</title>
        <authorList>
            <consortium name="US DOE Joint Genome Institute"/>
            <person name="Copeland A."/>
            <person name="Lucas S."/>
            <person name="Lapidus A."/>
            <person name="Barry K."/>
            <person name="Detter J.C."/>
            <person name="Glavina T."/>
            <person name="Hammon N."/>
            <person name="Israni S."/>
            <person name="Pitluck S."/>
            <person name="Di Bartolo G."/>
            <person name="Chain P."/>
            <person name="Schmutz J."/>
            <person name="Larimer F."/>
            <person name="Land M."/>
            <person name="Lykidis A."/>
            <person name="Richardson P."/>
        </authorList>
    </citation>
    <scope>NUCLEOTIDE SEQUENCE</scope>
    <source>
        <strain evidence="18">YX</strain>
    </source>
</reference>
<dbReference type="Gene3D" id="3.30.450.40">
    <property type="match status" value="1"/>
</dbReference>
<gene>
    <name evidence="18" type="ordered locus">Tfu_1552</name>
</gene>
<dbReference type="Pfam" id="PF01590">
    <property type="entry name" value="GAF"/>
    <property type="match status" value="1"/>
</dbReference>
<keyword evidence="11" id="KW-0464">Manganese</keyword>
<dbReference type="InterPro" id="IPR003018">
    <property type="entry name" value="GAF"/>
</dbReference>
<dbReference type="SMART" id="SM00065">
    <property type="entry name" value="GAF"/>
    <property type="match status" value="1"/>
</dbReference>
<feature type="domain" description="PAS" evidence="17">
    <location>
        <begin position="46"/>
        <end position="98"/>
    </location>
</feature>
<evidence type="ECO:0000256" key="14">
    <source>
        <dbReference type="ARBA" id="ARBA00075117"/>
    </source>
</evidence>
<evidence type="ECO:0000256" key="6">
    <source>
        <dbReference type="ARBA" id="ARBA00022777"/>
    </source>
</evidence>
<dbReference type="PANTHER" id="PTHR43156:SF2">
    <property type="entry name" value="STAGE II SPORULATION PROTEIN E"/>
    <property type="match status" value="1"/>
</dbReference>
<proteinExistence type="predicted"/>
<dbReference type="PROSITE" id="PS50112">
    <property type="entry name" value="PAS"/>
    <property type="match status" value="1"/>
</dbReference>
<evidence type="ECO:0000256" key="15">
    <source>
        <dbReference type="ARBA" id="ARBA00081350"/>
    </source>
</evidence>
<dbReference type="InterPro" id="IPR029016">
    <property type="entry name" value="GAF-like_dom_sf"/>
</dbReference>
<evidence type="ECO:0000256" key="4">
    <source>
        <dbReference type="ARBA" id="ARBA00022723"/>
    </source>
</evidence>
<dbReference type="EC" id="3.1.3.16" evidence="1"/>
<dbReference type="SMART" id="SM00331">
    <property type="entry name" value="PP2C_SIG"/>
    <property type="match status" value="1"/>
</dbReference>
<dbReference type="Pfam" id="PF07228">
    <property type="entry name" value="SpoIIE"/>
    <property type="match status" value="1"/>
</dbReference>
<dbReference type="GO" id="GO:0004722">
    <property type="term" value="F:protein serine/threonine phosphatase activity"/>
    <property type="evidence" value="ECO:0007669"/>
    <property type="project" value="UniProtKB-EC"/>
</dbReference>
<dbReference type="InterPro" id="IPR052016">
    <property type="entry name" value="Bact_Sigma-Reg"/>
</dbReference>
<evidence type="ECO:0000256" key="5">
    <source>
        <dbReference type="ARBA" id="ARBA00022741"/>
    </source>
</evidence>
<dbReference type="AlphaFoldDB" id="Q47PN1"/>
<dbReference type="InterPro" id="IPR000014">
    <property type="entry name" value="PAS"/>
</dbReference>
<dbReference type="eggNOG" id="COG2203">
    <property type="taxonomic scope" value="Bacteria"/>
</dbReference>
<keyword evidence="9" id="KW-0460">Magnesium</keyword>
<dbReference type="InterPro" id="IPR001932">
    <property type="entry name" value="PPM-type_phosphatase-like_dom"/>
</dbReference>
<keyword evidence="2" id="KW-0597">Phosphoprotein</keyword>
<dbReference type="GO" id="GO:0016301">
    <property type="term" value="F:kinase activity"/>
    <property type="evidence" value="ECO:0007669"/>
    <property type="project" value="UniProtKB-KW"/>
</dbReference>
<feature type="region of interest" description="Disordered" evidence="16">
    <location>
        <begin position="26"/>
        <end position="46"/>
    </location>
</feature>
<keyword evidence="6" id="KW-0418">Kinase</keyword>
<comment type="function">
    <text evidence="13">Primarily acts as an independent SigF regulator that is sensitive to the osmosensory signal, mediating the cross talk of PknD with the SigF regulon. Possesses both phosphatase and kinase activities. The kinase domain functions as a classic anti-sigma factor-like kinase to phosphorylate the anti-anti-sigma factor domain at the canonical regulatory site, and the phosphatase domain antagonizes this activity.</text>
</comment>
<keyword evidence="8" id="KW-0067">ATP-binding</keyword>
<evidence type="ECO:0000256" key="13">
    <source>
        <dbReference type="ARBA" id="ARBA00056274"/>
    </source>
</evidence>
<dbReference type="EMBL" id="CP000088">
    <property type="protein sequence ID" value="AAZ55588.1"/>
    <property type="molecule type" value="Genomic_DNA"/>
</dbReference>
<evidence type="ECO:0000256" key="8">
    <source>
        <dbReference type="ARBA" id="ARBA00022840"/>
    </source>
</evidence>
<keyword evidence="3" id="KW-0808">Transferase</keyword>
<dbReference type="SUPFAM" id="SSF55785">
    <property type="entry name" value="PYP-like sensor domain (PAS domain)"/>
    <property type="match status" value="1"/>
</dbReference>
<evidence type="ECO:0000256" key="9">
    <source>
        <dbReference type="ARBA" id="ARBA00022842"/>
    </source>
</evidence>
<dbReference type="GO" id="GO:0005524">
    <property type="term" value="F:ATP binding"/>
    <property type="evidence" value="ECO:0007669"/>
    <property type="project" value="UniProtKB-KW"/>
</dbReference>
<keyword evidence="7" id="KW-0378">Hydrolase</keyword>
<dbReference type="SUPFAM" id="SSF55781">
    <property type="entry name" value="GAF domain-like"/>
    <property type="match status" value="1"/>
</dbReference>
<evidence type="ECO:0000256" key="10">
    <source>
        <dbReference type="ARBA" id="ARBA00022912"/>
    </source>
</evidence>
<keyword evidence="10" id="KW-0904">Protein phosphatase</keyword>
<evidence type="ECO:0000256" key="12">
    <source>
        <dbReference type="ARBA" id="ARBA00047761"/>
    </source>
</evidence>
<dbReference type="eggNOG" id="COG2208">
    <property type="taxonomic scope" value="Bacteria"/>
</dbReference>
<keyword evidence="5" id="KW-0547">Nucleotide-binding</keyword>
<comment type="catalytic activity">
    <reaction evidence="12">
        <text>O-phospho-L-seryl-[protein] + H2O = L-seryl-[protein] + phosphate</text>
        <dbReference type="Rhea" id="RHEA:20629"/>
        <dbReference type="Rhea" id="RHEA-COMP:9863"/>
        <dbReference type="Rhea" id="RHEA-COMP:11604"/>
        <dbReference type="ChEBI" id="CHEBI:15377"/>
        <dbReference type="ChEBI" id="CHEBI:29999"/>
        <dbReference type="ChEBI" id="CHEBI:43474"/>
        <dbReference type="ChEBI" id="CHEBI:83421"/>
        <dbReference type="EC" id="3.1.3.16"/>
    </reaction>
</comment>
<dbReference type="Pfam" id="PF13426">
    <property type="entry name" value="PAS_9"/>
    <property type="match status" value="1"/>
</dbReference>
<dbReference type="CDD" id="cd00130">
    <property type="entry name" value="PAS"/>
    <property type="match status" value="1"/>
</dbReference>
<evidence type="ECO:0000256" key="7">
    <source>
        <dbReference type="ARBA" id="ARBA00022801"/>
    </source>
</evidence>
<dbReference type="InterPro" id="IPR035965">
    <property type="entry name" value="PAS-like_dom_sf"/>
</dbReference>
<evidence type="ECO:0000256" key="11">
    <source>
        <dbReference type="ARBA" id="ARBA00023211"/>
    </source>
</evidence>
<dbReference type="PANTHER" id="PTHR43156">
    <property type="entry name" value="STAGE II SPORULATION PROTEIN E-RELATED"/>
    <property type="match status" value="1"/>
</dbReference>
<organism evidence="18">
    <name type="scientific">Thermobifida fusca (strain YX)</name>
    <dbReference type="NCBI Taxonomy" id="269800"/>
    <lineage>
        <taxon>Bacteria</taxon>
        <taxon>Bacillati</taxon>
        <taxon>Actinomycetota</taxon>
        <taxon>Actinomycetes</taxon>
        <taxon>Streptosporangiales</taxon>
        <taxon>Nocardiopsidaceae</taxon>
        <taxon>Thermobifida</taxon>
    </lineage>
</organism>
<dbReference type="Gene3D" id="3.30.450.20">
    <property type="entry name" value="PAS domain"/>
    <property type="match status" value="1"/>
</dbReference>
<dbReference type="SUPFAM" id="SSF81606">
    <property type="entry name" value="PP2C-like"/>
    <property type="match status" value="1"/>
</dbReference>
<dbReference type="GO" id="GO:0046872">
    <property type="term" value="F:metal ion binding"/>
    <property type="evidence" value="ECO:0007669"/>
    <property type="project" value="UniProtKB-KW"/>
</dbReference>
<evidence type="ECO:0000256" key="2">
    <source>
        <dbReference type="ARBA" id="ARBA00022553"/>
    </source>
</evidence>
<evidence type="ECO:0000256" key="16">
    <source>
        <dbReference type="SAM" id="MobiDB-lite"/>
    </source>
</evidence>
<protein>
    <recommendedName>
        <fullName evidence="1">protein-serine/threonine phosphatase</fullName>
        <ecNumber evidence="1">3.1.3.16</ecNumber>
    </recommendedName>
    <alternativeName>
        <fullName evidence="15">Protein-serine/threonine phosphatase</fullName>
    </alternativeName>
    <alternativeName>
        <fullName evidence="14">Serine/threonine-protein kinase</fullName>
    </alternativeName>
</protein>
<evidence type="ECO:0000256" key="3">
    <source>
        <dbReference type="ARBA" id="ARBA00022679"/>
    </source>
</evidence>
<sequence>MGRGGLWEHLESVTGFDSGKQPCAWKEGSAVPSDHQPHPVSFSASEQDLPRKVLSGLKIGVYVTNDREQIIAVNPRGEKLLGRSESAMIGRNAHDLLHRAEGGALLPRSQCPLMKAFLQGQSVYGGNKWFLRGDGALLPVIWLTAPYRINRDTTGALVLFHPRDPRGDPSSEEVPVDQVTTLTDLADSLSLIAEVTSVLTSTLQVREALWLLARQVTPRLADWVVIDLLNEIGELERALVVHHENGRHIRREEMQGPLPPVSETSLMPLSRVLRGASTTRVSLRDYQRPPDTGLAMAQRTLFERTRIHAAITAPLRGPRGAILGALTLGRADQLHDFTSTELALVDDLARQAGLAIDNARLYERQQRVTETMQRYLLSPLPETVLVKMAVRYHPAPDASHVGGDWYDAFRLQDGTPALVIGDVAGHDLQAASHMAQIRNMLRALAWDRDEPPSSIVSRLDHALGHISEVSMATMVFARLEEDGSEGRRVLRWTNAGHLPPLLVLRDGQARFLDEHHDLLLGAETDIPRTDSAVELPVASTVVFYTDGLIESTRHGLDEGMAQLRQHAAELVHHELDDFCDLLIERVRPEDNDDDVAVIVIRVPESPVIPPSRPSSHTP</sequence>